<dbReference type="GO" id="GO:0016740">
    <property type="term" value="F:transferase activity"/>
    <property type="evidence" value="ECO:0007669"/>
    <property type="project" value="UniProtKB-KW"/>
</dbReference>
<dbReference type="AlphaFoldDB" id="A0A1R3H7H1"/>
<gene>
    <name evidence="11" type="ORF">CCACVL1_21255</name>
</gene>
<evidence type="ECO:0000256" key="10">
    <source>
        <dbReference type="SAM" id="Phobius"/>
    </source>
</evidence>
<dbReference type="EMBL" id="AWWV01012547">
    <property type="protein sequence ID" value="OMO66233.1"/>
    <property type="molecule type" value="Genomic_DNA"/>
</dbReference>
<evidence type="ECO:0000256" key="1">
    <source>
        <dbReference type="ARBA" id="ARBA00002791"/>
    </source>
</evidence>
<evidence type="ECO:0000256" key="7">
    <source>
        <dbReference type="ARBA" id="ARBA00022968"/>
    </source>
</evidence>
<dbReference type="GO" id="GO:0005789">
    <property type="term" value="C:endoplasmic reticulum membrane"/>
    <property type="evidence" value="ECO:0007669"/>
    <property type="project" value="UniProtKB-SubCell"/>
</dbReference>
<dbReference type="InterPro" id="IPR036330">
    <property type="entry name" value="Ost4p_sf"/>
</dbReference>
<keyword evidence="5 10" id="KW-0812">Transmembrane</keyword>
<evidence type="ECO:0000256" key="5">
    <source>
        <dbReference type="ARBA" id="ARBA00022692"/>
    </source>
</evidence>
<comment type="function">
    <text evidence="1">Subunit of the oligosaccharyl transferase (OST) complex that catalyzes the initial transfer of a defined glycan (Glc(3)Man(9)GlcNAc(2) in eukaryotes) from the lipid carrier dolichol-pyrophosphate to an asparagine residue within an Asn-X-Ser/Thr consensus motif in nascent polypeptide chains, the first step in protein N-glycosylation. N-glycosylation occurs cotranslationally and the complex associates with the Sec61 complex at the channel-forming translocon complex that mediates protein translocation across the endoplasmic reticulum (ER). All subunits are required for a maximal enzyme activity.</text>
</comment>
<evidence type="ECO:0000313" key="12">
    <source>
        <dbReference type="Proteomes" id="UP000188268"/>
    </source>
</evidence>
<protein>
    <submittedName>
        <fullName evidence="11">Oligosaccaryltransferase</fullName>
    </submittedName>
</protein>
<feature type="transmembrane region" description="Helical" evidence="10">
    <location>
        <begin position="12"/>
        <end position="31"/>
    </location>
</feature>
<reference evidence="11 12" key="1">
    <citation type="submission" date="2013-09" db="EMBL/GenBank/DDBJ databases">
        <title>Corchorus capsularis genome sequencing.</title>
        <authorList>
            <person name="Alam M."/>
            <person name="Haque M.S."/>
            <person name="Islam M.S."/>
            <person name="Emdad E.M."/>
            <person name="Islam M.M."/>
            <person name="Ahmed B."/>
            <person name="Halim A."/>
            <person name="Hossen Q.M.M."/>
            <person name="Hossain M.Z."/>
            <person name="Ahmed R."/>
            <person name="Khan M.M."/>
            <person name="Islam R."/>
            <person name="Rashid M.M."/>
            <person name="Khan S.A."/>
            <person name="Rahman M.S."/>
            <person name="Alam M."/>
        </authorList>
    </citation>
    <scope>NUCLEOTIDE SEQUENCE [LARGE SCALE GENOMIC DNA]</scope>
    <source>
        <strain evidence="12">cv. CVL-1</strain>
        <tissue evidence="11">Whole seedling</tissue>
    </source>
</reference>
<evidence type="ECO:0000256" key="2">
    <source>
        <dbReference type="ARBA" id="ARBA00004643"/>
    </source>
</evidence>
<sequence>MKEMFDDQDLGFFANFLGIFIFVLVIAYHYVMADPKYAGN</sequence>
<comment type="caution">
    <text evidence="11">The sequence shown here is derived from an EMBL/GenBank/DDBJ whole genome shotgun (WGS) entry which is preliminary data.</text>
</comment>
<keyword evidence="11" id="KW-0808">Transferase</keyword>
<evidence type="ECO:0000256" key="8">
    <source>
        <dbReference type="ARBA" id="ARBA00022989"/>
    </source>
</evidence>
<accession>A0A1R3H7H1</accession>
<keyword evidence="9 10" id="KW-0472">Membrane</keyword>
<keyword evidence="7" id="KW-0735">Signal-anchor</keyword>
<comment type="subcellular location">
    <subcellularLocation>
        <location evidence="2">Endoplasmic reticulum membrane</location>
        <topology evidence="2">Single-pass type III membrane protein</topology>
    </subcellularLocation>
</comment>
<dbReference type="OrthoDB" id="2124077at2759"/>
<evidence type="ECO:0000256" key="9">
    <source>
        <dbReference type="ARBA" id="ARBA00023136"/>
    </source>
</evidence>
<name>A0A1R3H7H1_COCAP</name>
<dbReference type="InterPro" id="IPR018943">
    <property type="entry name" value="Oligosaccaryltransferase"/>
</dbReference>
<dbReference type="PANTHER" id="PTHR28677:SF4">
    <property type="entry name" value="DOLICHYL-DIPHOSPHOOLIGOSACCHARIDE--PROTEIN GLYCOSYLTRANSFERASE SUBUNIT 4B-RELATED"/>
    <property type="match status" value="1"/>
</dbReference>
<dbReference type="Proteomes" id="UP000188268">
    <property type="component" value="Unassembled WGS sequence"/>
</dbReference>
<dbReference type="SUPFAM" id="SSF103464">
    <property type="entry name" value="Oligosaccharyltransferase subunit ost4p"/>
    <property type="match status" value="1"/>
</dbReference>
<dbReference type="PANTHER" id="PTHR28677">
    <property type="entry name" value="DOLICHYL-DIPHOSPHOOLIGOSACCHARIDE--PROTEIN GLYCOSYLTRANSFERASE SUBUNIT 4A-RELATED"/>
    <property type="match status" value="1"/>
</dbReference>
<comment type="subunit">
    <text evidence="4">Component of the oligosaccharyltransferase (OST) complex.</text>
</comment>
<dbReference type="Gramene" id="OMO66233">
    <property type="protein sequence ID" value="OMO66233"/>
    <property type="gene ID" value="CCACVL1_21255"/>
</dbReference>
<keyword evidence="6" id="KW-0256">Endoplasmic reticulum</keyword>
<keyword evidence="8 10" id="KW-1133">Transmembrane helix</keyword>
<proteinExistence type="inferred from homology"/>
<evidence type="ECO:0000313" key="11">
    <source>
        <dbReference type="EMBL" id="OMO66233.1"/>
    </source>
</evidence>
<organism evidence="11 12">
    <name type="scientific">Corchorus capsularis</name>
    <name type="common">Jute</name>
    <dbReference type="NCBI Taxonomy" id="210143"/>
    <lineage>
        <taxon>Eukaryota</taxon>
        <taxon>Viridiplantae</taxon>
        <taxon>Streptophyta</taxon>
        <taxon>Embryophyta</taxon>
        <taxon>Tracheophyta</taxon>
        <taxon>Spermatophyta</taxon>
        <taxon>Magnoliopsida</taxon>
        <taxon>eudicotyledons</taxon>
        <taxon>Gunneridae</taxon>
        <taxon>Pentapetalae</taxon>
        <taxon>rosids</taxon>
        <taxon>malvids</taxon>
        <taxon>Malvales</taxon>
        <taxon>Malvaceae</taxon>
        <taxon>Grewioideae</taxon>
        <taxon>Apeibeae</taxon>
        <taxon>Corchorus</taxon>
    </lineage>
</organism>
<evidence type="ECO:0000256" key="4">
    <source>
        <dbReference type="ARBA" id="ARBA00011157"/>
    </source>
</evidence>
<comment type="similarity">
    <text evidence="3">Belongs to the OST4 family.</text>
</comment>
<keyword evidence="12" id="KW-1185">Reference proteome</keyword>
<evidence type="ECO:0000256" key="6">
    <source>
        <dbReference type="ARBA" id="ARBA00022824"/>
    </source>
</evidence>
<dbReference type="InterPro" id="IPR044165">
    <property type="entry name" value="OST4_plant"/>
</dbReference>
<evidence type="ECO:0000256" key="3">
    <source>
        <dbReference type="ARBA" id="ARBA00007685"/>
    </source>
</evidence>
<dbReference type="Pfam" id="PF10215">
    <property type="entry name" value="Ost4"/>
    <property type="match status" value="1"/>
</dbReference>